<evidence type="ECO:0000256" key="1">
    <source>
        <dbReference type="SAM" id="MobiDB-lite"/>
    </source>
</evidence>
<feature type="transmembrane region" description="Helical" evidence="2">
    <location>
        <begin position="84"/>
        <end position="104"/>
    </location>
</feature>
<dbReference type="EMBL" id="JAKKPZ010000035">
    <property type="protein sequence ID" value="KAI1708493.1"/>
    <property type="molecule type" value="Genomic_DNA"/>
</dbReference>
<evidence type="ECO:0000313" key="4">
    <source>
        <dbReference type="Proteomes" id="UP001201812"/>
    </source>
</evidence>
<protein>
    <submittedName>
        <fullName evidence="3">Uncharacterized protein</fullName>
    </submittedName>
</protein>
<feature type="region of interest" description="Disordered" evidence="1">
    <location>
        <begin position="155"/>
        <end position="193"/>
    </location>
</feature>
<feature type="compositionally biased region" description="Polar residues" evidence="1">
    <location>
        <begin position="14"/>
        <end position="29"/>
    </location>
</feature>
<accession>A0AAD4R498</accession>
<feature type="transmembrane region" description="Helical" evidence="2">
    <location>
        <begin position="110"/>
        <end position="132"/>
    </location>
</feature>
<keyword evidence="2" id="KW-1133">Transmembrane helix</keyword>
<sequence length="211" mass="22625">MIGALSSDKRHSINPKTSTHSGAEPSTTSPATAVANTIAAAPPQTKMEMAVGLKNSLAGRLSHQLTPPRLVEKAKPISTSGGQLFLCIIGTLLSISVCVWLAFFSSDLKWRRAIFASAAAICSVMFILLAIATFRKNSKSHHDIEIAPHVFRHRRSTTGSSSVRRNTKTGDELLPTLHPNGNEIHRQSSVNKTTQASLAVSQQSFKRGGST</sequence>
<dbReference type="Proteomes" id="UP001201812">
    <property type="component" value="Unassembled WGS sequence"/>
</dbReference>
<dbReference type="AlphaFoldDB" id="A0AAD4R498"/>
<comment type="caution">
    <text evidence="3">The sequence shown here is derived from an EMBL/GenBank/DDBJ whole genome shotgun (WGS) entry which is preliminary data.</text>
</comment>
<reference evidence="3" key="1">
    <citation type="submission" date="2022-01" db="EMBL/GenBank/DDBJ databases">
        <title>Genome Sequence Resource for Two Populations of Ditylenchus destructor, the Migratory Endoparasitic Phytonematode.</title>
        <authorList>
            <person name="Zhang H."/>
            <person name="Lin R."/>
            <person name="Xie B."/>
        </authorList>
    </citation>
    <scope>NUCLEOTIDE SEQUENCE</scope>
    <source>
        <strain evidence="3">BazhouSP</strain>
    </source>
</reference>
<organism evidence="3 4">
    <name type="scientific">Ditylenchus destructor</name>
    <dbReference type="NCBI Taxonomy" id="166010"/>
    <lineage>
        <taxon>Eukaryota</taxon>
        <taxon>Metazoa</taxon>
        <taxon>Ecdysozoa</taxon>
        <taxon>Nematoda</taxon>
        <taxon>Chromadorea</taxon>
        <taxon>Rhabditida</taxon>
        <taxon>Tylenchina</taxon>
        <taxon>Tylenchomorpha</taxon>
        <taxon>Sphaerularioidea</taxon>
        <taxon>Anguinidae</taxon>
        <taxon>Anguininae</taxon>
        <taxon>Ditylenchus</taxon>
    </lineage>
</organism>
<evidence type="ECO:0000313" key="3">
    <source>
        <dbReference type="EMBL" id="KAI1708493.1"/>
    </source>
</evidence>
<name>A0AAD4R498_9BILA</name>
<keyword evidence="2" id="KW-0812">Transmembrane</keyword>
<evidence type="ECO:0000256" key="2">
    <source>
        <dbReference type="SAM" id="Phobius"/>
    </source>
</evidence>
<keyword evidence="4" id="KW-1185">Reference proteome</keyword>
<feature type="region of interest" description="Disordered" evidence="1">
    <location>
        <begin position="1"/>
        <end position="30"/>
    </location>
</feature>
<proteinExistence type="predicted"/>
<gene>
    <name evidence="3" type="ORF">DdX_11881</name>
</gene>
<keyword evidence="2" id="KW-0472">Membrane</keyword>